<evidence type="ECO:0000256" key="1">
    <source>
        <dbReference type="ARBA" id="ARBA00001231"/>
    </source>
</evidence>
<keyword evidence="7" id="KW-1133">Transmembrane helix</keyword>
<dbReference type="PANTHER" id="PTHR22600">
    <property type="entry name" value="BETA-HEXOSAMINIDASE"/>
    <property type="match status" value="1"/>
</dbReference>
<keyword evidence="7" id="KW-0472">Membrane</keyword>
<dbReference type="AlphaFoldDB" id="A0A1M5EAL4"/>
<evidence type="ECO:0000256" key="4">
    <source>
        <dbReference type="ARBA" id="ARBA00022801"/>
    </source>
</evidence>
<dbReference type="CDD" id="cd06563">
    <property type="entry name" value="GH20_chitobiase-like"/>
    <property type="match status" value="1"/>
</dbReference>
<evidence type="ECO:0000259" key="9">
    <source>
        <dbReference type="Pfam" id="PF02838"/>
    </source>
</evidence>
<evidence type="ECO:0000256" key="2">
    <source>
        <dbReference type="ARBA" id="ARBA00006285"/>
    </source>
</evidence>
<dbReference type="EC" id="3.2.1.52" evidence="3"/>
<dbReference type="SUPFAM" id="SSF51445">
    <property type="entry name" value="(Trans)glycosidases"/>
    <property type="match status" value="1"/>
</dbReference>
<keyword evidence="11" id="KW-1185">Reference proteome</keyword>
<organism evidence="10 11">
    <name type="scientific">Salegentibacter echinorum</name>
    <dbReference type="NCBI Taxonomy" id="1073325"/>
    <lineage>
        <taxon>Bacteria</taxon>
        <taxon>Pseudomonadati</taxon>
        <taxon>Bacteroidota</taxon>
        <taxon>Flavobacteriia</taxon>
        <taxon>Flavobacteriales</taxon>
        <taxon>Flavobacteriaceae</taxon>
        <taxon>Salegentibacter</taxon>
    </lineage>
</organism>
<dbReference type="PANTHER" id="PTHR22600:SF57">
    <property type="entry name" value="BETA-N-ACETYLHEXOSAMINIDASE"/>
    <property type="match status" value="1"/>
</dbReference>
<feature type="domain" description="Glycoside hydrolase family 20 catalytic" evidence="8">
    <location>
        <begin position="176"/>
        <end position="514"/>
    </location>
</feature>
<dbReference type="InterPro" id="IPR029018">
    <property type="entry name" value="Hex-like_dom2"/>
</dbReference>
<dbReference type="Gene3D" id="3.20.20.80">
    <property type="entry name" value="Glycosidases"/>
    <property type="match status" value="1"/>
</dbReference>
<keyword evidence="7" id="KW-0812">Transmembrane</keyword>
<dbReference type="EMBL" id="FQVT01000002">
    <property type="protein sequence ID" value="SHF76235.1"/>
    <property type="molecule type" value="Genomic_DNA"/>
</dbReference>
<dbReference type="InterPro" id="IPR015883">
    <property type="entry name" value="Glyco_hydro_20_cat"/>
</dbReference>
<comment type="similarity">
    <text evidence="2">Belongs to the glycosyl hydrolase 20 family.</text>
</comment>
<dbReference type="InterPro" id="IPR025705">
    <property type="entry name" value="Beta_hexosaminidase_sua/sub"/>
</dbReference>
<accession>A0A1M5EAL4</accession>
<dbReference type="Gene3D" id="3.30.379.10">
    <property type="entry name" value="Chitobiase/beta-hexosaminidase domain 2-like"/>
    <property type="match status" value="1"/>
</dbReference>
<dbReference type="SUPFAM" id="SSF55545">
    <property type="entry name" value="beta-N-acetylhexosaminidase-like domain"/>
    <property type="match status" value="1"/>
</dbReference>
<feature type="domain" description="Beta-hexosaminidase bacterial type N-terminal" evidence="9">
    <location>
        <begin position="45"/>
        <end position="172"/>
    </location>
</feature>
<dbReference type="InterPro" id="IPR015882">
    <property type="entry name" value="HEX_bac_N"/>
</dbReference>
<dbReference type="Proteomes" id="UP000183945">
    <property type="component" value="Unassembled WGS sequence"/>
</dbReference>
<dbReference type="Pfam" id="PF02838">
    <property type="entry name" value="Glyco_hydro_20b"/>
    <property type="match status" value="1"/>
</dbReference>
<dbReference type="PIRSF" id="PIRSF001093">
    <property type="entry name" value="B-hxosamndse_ab_euk"/>
    <property type="match status" value="1"/>
</dbReference>
<dbReference type="GO" id="GO:0030203">
    <property type="term" value="P:glycosaminoglycan metabolic process"/>
    <property type="evidence" value="ECO:0007669"/>
    <property type="project" value="TreeGrafter"/>
</dbReference>
<proteinExistence type="inferred from homology"/>
<keyword evidence="4" id="KW-0378">Hydrolase</keyword>
<dbReference type="GO" id="GO:0016020">
    <property type="term" value="C:membrane"/>
    <property type="evidence" value="ECO:0007669"/>
    <property type="project" value="TreeGrafter"/>
</dbReference>
<evidence type="ECO:0000313" key="10">
    <source>
        <dbReference type="EMBL" id="SHF76235.1"/>
    </source>
</evidence>
<comment type="catalytic activity">
    <reaction evidence="1">
        <text>Hydrolysis of terminal non-reducing N-acetyl-D-hexosamine residues in N-acetyl-beta-D-hexosaminides.</text>
        <dbReference type="EC" id="3.2.1.52"/>
    </reaction>
</comment>
<dbReference type="GO" id="GO:0004563">
    <property type="term" value="F:beta-N-acetylhexosaminidase activity"/>
    <property type="evidence" value="ECO:0007669"/>
    <property type="project" value="UniProtKB-EC"/>
</dbReference>
<keyword evidence="5" id="KW-0326">Glycosidase</keyword>
<evidence type="ECO:0000256" key="7">
    <source>
        <dbReference type="SAM" id="Phobius"/>
    </source>
</evidence>
<evidence type="ECO:0000313" key="11">
    <source>
        <dbReference type="Proteomes" id="UP000183945"/>
    </source>
</evidence>
<dbReference type="PRINTS" id="PR00738">
    <property type="entry name" value="GLHYDRLASE20"/>
</dbReference>
<gene>
    <name evidence="10" type="ORF">SAMN05444483_102296</name>
</gene>
<evidence type="ECO:0000256" key="6">
    <source>
        <dbReference type="PIRSR" id="PIRSR625705-1"/>
    </source>
</evidence>
<dbReference type="OrthoDB" id="9763537at2"/>
<dbReference type="Pfam" id="PF00728">
    <property type="entry name" value="Glyco_hydro_20"/>
    <property type="match status" value="1"/>
</dbReference>
<dbReference type="STRING" id="1073325.SAMN05444483_102296"/>
<feature type="transmembrane region" description="Helical" evidence="7">
    <location>
        <begin position="21"/>
        <end position="39"/>
    </location>
</feature>
<protein>
    <recommendedName>
        <fullName evidence="3">beta-N-acetylhexosaminidase</fullName>
        <ecNumber evidence="3">3.2.1.52</ecNumber>
    </recommendedName>
</protein>
<reference evidence="11" key="1">
    <citation type="submission" date="2016-11" db="EMBL/GenBank/DDBJ databases">
        <authorList>
            <person name="Varghese N."/>
            <person name="Submissions S."/>
        </authorList>
    </citation>
    <scope>NUCLEOTIDE SEQUENCE [LARGE SCALE GENOMIC DNA]</scope>
    <source>
        <strain evidence="11">DSM 24579</strain>
    </source>
</reference>
<dbReference type="InterPro" id="IPR017853">
    <property type="entry name" value="GH"/>
</dbReference>
<feature type="active site" description="Proton donor" evidence="6">
    <location>
        <position position="343"/>
    </location>
</feature>
<sequence length="550" mass="63696">MVKSKTQVISDGFLKNKKMNIFKITVFAIFLLNAFALSAQEHSLKIIPEPLQVQVNNGSFTLKKENVIYLDTNFLEAQPEVKQLQQLIVNKAKIDLPIVNRDSNKKVGIHVFRDPKIKNKEGYVLDIDARGIHLSAAHRTGLFYGIQTLAQIFPVPIENIPLEKLPFLSITDSPRFPYRSLMLDPARHFLPIEDIKKYIDVMAAYKYNHLHLHLTDDQGWRIEIKEYPLLTEIGSKRKETDGDGQPHSGFYTQEELEDLVAYARTKHVEIIPEIDMPGHGLSILAAYPNLACFPRKFEVSTVPGVSKELLCAGKKEVYEFYEHIISEVASIFPNTKMHIGGDEAPLDQWEKCPNCQKTMQENSLEKEEELMAYFFDRINNILINYDKEPLLWYESNVENYPKNSTVILWRYEEPDVKLREIQSRGLKMINSYGGNVYFDYPQWEGDIPKTNWMNIISLEKTYAFDPVRGLPEEENNFIIGVEGCVWGEYVPNIDRAFYMTYPRALALAEAGWSTDKNRSWENFQKKLDKHFIRFINEGINFRPPNELSKK</sequence>
<evidence type="ECO:0000259" key="8">
    <source>
        <dbReference type="Pfam" id="PF00728"/>
    </source>
</evidence>
<evidence type="ECO:0000256" key="5">
    <source>
        <dbReference type="ARBA" id="ARBA00023295"/>
    </source>
</evidence>
<evidence type="ECO:0000256" key="3">
    <source>
        <dbReference type="ARBA" id="ARBA00012663"/>
    </source>
</evidence>
<dbReference type="GO" id="GO:0005975">
    <property type="term" value="P:carbohydrate metabolic process"/>
    <property type="evidence" value="ECO:0007669"/>
    <property type="project" value="InterPro"/>
</dbReference>
<name>A0A1M5EAL4_SALEC</name>